<evidence type="ECO:0000313" key="2">
    <source>
        <dbReference type="Proteomes" id="UP001163823"/>
    </source>
</evidence>
<dbReference type="GO" id="GO:0003700">
    <property type="term" value="F:DNA-binding transcription factor activity"/>
    <property type="evidence" value="ECO:0007669"/>
    <property type="project" value="InterPro"/>
</dbReference>
<dbReference type="Gene3D" id="3.30.730.10">
    <property type="entry name" value="AP2/ERF domain"/>
    <property type="match status" value="1"/>
</dbReference>
<name>A0AAD7PJ73_QUISA</name>
<dbReference type="EMBL" id="JARAOO010000009">
    <property type="protein sequence ID" value="KAJ7957611.1"/>
    <property type="molecule type" value="Genomic_DNA"/>
</dbReference>
<gene>
    <name evidence="1" type="ORF">O6P43_023892</name>
</gene>
<dbReference type="Proteomes" id="UP001163823">
    <property type="component" value="Chromosome 9"/>
</dbReference>
<protein>
    <submittedName>
        <fullName evidence="1">Uncharacterized protein</fullName>
    </submittedName>
</protein>
<reference evidence="1" key="1">
    <citation type="journal article" date="2023" name="Science">
        <title>Elucidation of the pathway for biosynthesis of saponin adjuvants from the soapbark tree.</title>
        <authorList>
            <person name="Reed J."/>
            <person name="Orme A."/>
            <person name="El-Demerdash A."/>
            <person name="Owen C."/>
            <person name="Martin L.B.B."/>
            <person name="Misra R.C."/>
            <person name="Kikuchi S."/>
            <person name="Rejzek M."/>
            <person name="Martin A.C."/>
            <person name="Harkess A."/>
            <person name="Leebens-Mack J."/>
            <person name="Louveau T."/>
            <person name="Stephenson M.J."/>
            <person name="Osbourn A."/>
        </authorList>
    </citation>
    <scope>NUCLEOTIDE SEQUENCE</scope>
    <source>
        <strain evidence="1">S10</strain>
    </source>
</reference>
<accession>A0AAD7PJ73</accession>
<dbReference type="InterPro" id="IPR036955">
    <property type="entry name" value="AP2/ERF_dom_sf"/>
</dbReference>
<evidence type="ECO:0000313" key="1">
    <source>
        <dbReference type="EMBL" id="KAJ7957611.1"/>
    </source>
</evidence>
<comment type="caution">
    <text evidence="1">The sequence shown here is derived from an EMBL/GenBank/DDBJ whole genome shotgun (WGS) entry which is preliminary data.</text>
</comment>
<sequence length="100" mass="11158">MFDTLVEAMRAYNEVARGLSGPKAKTNFVFGGTVDFRLGISCAKVDSSRSLEEDDQLNRRNKKVKVRVGDEVTSFVGFDNLVEEFPSLGGKIKERSLIRI</sequence>
<keyword evidence="2" id="KW-1185">Reference proteome</keyword>
<organism evidence="1 2">
    <name type="scientific">Quillaja saponaria</name>
    <name type="common">Soap bark tree</name>
    <dbReference type="NCBI Taxonomy" id="32244"/>
    <lineage>
        <taxon>Eukaryota</taxon>
        <taxon>Viridiplantae</taxon>
        <taxon>Streptophyta</taxon>
        <taxon>Embryophyta</taxon>
        <taxon>Tracheophyta</taxon>
        <taxon>Spermatophyta</taxon>
        <taxon>Magnoliopsida</taxon>
        <taxon>eudicotyledons</taxon>
        <taxon>Gunneridae</taxon>
        <taxon>Pentapetalae</taxon>
        <taxon>rosids</taxon>
        <taxon>fabids</taxon>
        <taxon>Fabales</taxon>
        <taxon>Quillajaceae</taxon>
        <taxon>Quillaja</taxon>
    </lineage>
</organism>
<dbReference type="KEGG" id="qsa:O6P43_023892"/>
<proteinExistence type="predicted"/>
<dbReference type="AlphaFoldDB" id="A0AAD7PJ73"/>